<organism evidence="2 3">
    <name type="scientific">Pestalotiopsis fici (strain W106-1 / CGMCC3.15140)</name>
    <dbReference type="NCBI Taxonomy" id="1229662"/>
    <lineage>
        <taxon>Eukaryota</taxon>
        <taxon>Fungi</taxon>
        <taxon>Dikarya</taxon>
        <taxon>Ascomycota</taxon>
        <taxon>Pezizomycotina</taxon>
        <taxon>Sordariomycetes</taxon>
        <taxon>Xylariomycetidae</taxon>
        <taxon>Amphisphaeriales</taxon>
        <taxon>Sporocadaceae</taxon>
        <taxon>Pestalotiopsis</taxon>
    </lineage>
</organism>
<reference evidence="3" key="1">
    <citation type="journal article" date="2015" name="BMC Genomics">
        <title>Genomic and transcriptomic analysis of the endophytic fungus Pestalotiopsis fici reveals its lifestyle and high potential for synthesis of natural products.</title>
        <authorList>
            <person name="Wang X."/>
            <person name="Zhang X."/>
            <person name="Liu L."/>
            <person name="Xiang M."/>
            <person name="Wang W."/>
            <person name="Sun X."/>
            <person name="Che Y."/>
            <person name="Guo L."/>
            <person name="Liu G."/>
            <person name="Guo L."/>
            <person name="Wang C."/>
            <person name="Yin W.B."/>
            <person name="Stadler M."/>
            <person name="Zhang X."/>
            <person name="Liu X."/>
        </authorList>
    </citation>
    <scope>NUCLEOTIDE SEQUENCE [LARGE SCALE GENOMIC DNA]</scope>
    <source>
        <strain evidence="3">W106-1 / CGMCC3.15140</strain>
    </source>
</reference>
<gene>
    <name evidence="2" type="ORF">PFICI_02232</name>
</gene>
<protein>
    <submittedName>
        <fullName evidence="2">Uncharacterized protein</fullName>
    </submittedName>
</protein>
<feature type="compositionally biased region" description="Basic and acidic residues" evidence="1">
    <location>
        <begin position="139"/>
        <end position="148"/>
    </location>
</feature>
<dbReference type="KEGG" id="pfy:PFICI_02232"/>
<dbReference type="InParanoid" id="W3XFL0"/>
<keyword evidence="3" id="KW-1185">Reference proteome</keyword>
<evidence type="ECO:0000313" key="3">
    <source>
        <dbReference type="Proteomes" id="UP000030651"/>
    </source>
</evidence>
<dbReference type="OrthoDB" id="4467949at2759"/>
<accession>W3XFL0</accession>
<proteinExistence type="predicted"/>
<sequence length="148" mass="17030">MATNQPNSITAASPNDPPRPMTSRNLNKTWRDVVWEQYAQDLAADVPFPVRYLIHAAQWRRDIFITIPSKIDARTLRRAVLEFAKERRREADPFWDGEYISVRLRARPALTGQGESAAESVPLDDGPERGYTTDETEEYAARRDCRRP</sequence>
<name>W3XFL0_PESFW</name>
<feature type="compositionally biased region" description="Polar residues" evidence="1">
    <location>
        <begin position="1"/>
        <end position="13"/>
    </location>
</feature>
<dbReference type="AlphaFoldDB" id="W3XFL0"/>
<dbReference type="EMBL" id="KI912110">
    <property type="protein sequence ID" value="ETS84207.1"/>
    <property type="molecule type" value="Genomic_DNA"/>
</dbReference>
<dbReference type="RefSeq" id="XP_007829004.1">
    <property type="nucleotide sequence ID" value="XM_007830813.1"/>
</dbReference>
<dbReference type="eggNOG" id="ENOG502STM6">
    <property type="taxonomic scope" value="Eukaryota"/>
</dbReference>
<dbReference type="Proteomes" id="UP000030651">
    <property type="component" value="Unassembled WGS sequence"/>
</dbReference>
<evidence type="ECO:0000313" key="2">
    <source>
        <dbReference type="EMBL" id="ETS84207.1"/>
    </source>
</evidence>
<feature type="region of interest" description="Disordered" evidence="1">
    <location>
        <begin position="111"/>
        <end position="148"/>
    </location>
</feature>
<evidence type="ECO:0000256" key="1">
    <source>
        <dbReference type="SAM" id="MobiDB-lite"/>
    </source>
</evidence>
<dbReference type="GeneID" id="19267245"/>
<feature type="region of interest" description="Disordered" evidence="1">
    <location>
        <begin position="1"/>
        <end position="25"/>
    </location>
</feature>
<dbReference type="HOGENOM" id="CLU_1759449_0_0_1"/>